<dbReference type="EMBL" id="CYHG01000005">
    <property type="protein sequence ID" value="CUB04056.1"/>
    <property type="molecule type" value="Genomic_DNA"/>
</dbReference>
<evidence type="ECO:0000256" key="1">
    <source>
        <dbReference type="ARBA" id="ARBA00023015"/>
    </source>
</evidence>
<accession>A0A0K6ILT6</accession>
<gene>
    <name evidence="5" type="ORF">Ga0061065_105148</name>
</gene>
<dbReference type="InterPro" id="IPR009057">
    <property type="entry name" value="Homeodomain-like_sf"/>
</dbReference>
<protein>
    <submittedName>
        <fullName evidence="5">AraC-type DNA-binding domain and AraC-containing proteins</fullName>
    </submittedName>
</protein>
<keyword evidence="3" id="KW-0804">Transcription</keyword>
<keyword evidence="6" id="KW-1185">Reference proteome</keyword>
<dbReference type="InterPro" id="IPR018060">
    <property type="entry name" value="HTH_AraC"/>
</dbReference>
<dbReference type="InterPro" id="IPR035418">
    <property type="entry name" value="AraC-bd_2"/>
</dbReference>
<dbReference type="STRING" id="1137284.GCA_001418205_01915"/>
<evidence type="ECO:0000313" key="6">
    <source>
        <dbReference type="Proteomes" id="UP000182769"/>
    </source>
</evidence>
<sequence length="319" mass="35841">MTICLTACDHEVSGISAQSVSSFLMSKHFGEHELIQKSSYLAQAGIKFKSFGELSISEHSFGCEVQMQTPMMSDIYHLQVMLEGESLVQCHGKSEHLSAGDALIVSPNSPLISHYSADCRKLVIRIPVNFMVQTAREFGYRISKDSIVFDFEKQPLPTSGSFISLLNDILQQPQGSLCERGLMYYSKLLANAIFGTFASNVNPVNIAHTSQHRLVERIREHVLSHITQDISIDHLAEICQISRKSLYNLCDRELGMTPSSYVRCLKLEGVHMELSQNERIRNVTEVAMKYGFTNLGRFSAQYREHIGELPSQTLRSITC</sequence>
<reference evidence="6" key="1">
    <citation type="submission" date="2015-08" db="EMBL/GenBank/DDBJ databases">
        <authorList>
            <person name="Varghese N."/>
        </authorList>
    </citation>
    <scope>NUCLEOTIDE SEQUENCE [LARGE SCALE GENOMIC DNA]</scope>
    <source>
        <strain evidence="6">JCM 18476</strain>
    </source>
</reference>
<evidence type="ECO:0000259" key="4">
    <source>
        <dbReference type="PROSITE" id="PS01124"/>
    </source>
</evidence>
<dbReference type="SUPFAM" id="SSF46689">
    <property type="entry name" value="Homeodomain-like"/>
    <property type="match status" value="1"/>
</dbReference>
<dbReference type="Proteomes" id="UP000182769">
    <property type="component" value="Unassembled WGS sequence"/>
</dbReference>
<dbReference type="Pfam" id="PF14525">
    <property type="entry name" value="AraC_binding_2"/>
    <property type="match status" value="1"/>
</dbReference>
<feature type="domain" description="HTH araC/xylS-type" evidence="4">
    <location>
        <begin position="216"/>
        <end position="316"/>
    </location>
</feature>
<keyword evidence="1" id="KW-0805">Transcription regulation</keyword>
<keyword evidence="2 5" id="KW-0238">DNA-binding</keyword>
<dbReference type="InterPro" id="IPR050204">
    <property type="entry name" value="AraC_XylS_family_regulators"/>
</dbReference>
<dbReference type="GO" id="GO:0043565">
    <property type="term" value="F:sequence-specific DNA binding"/>
    <property type="evidence" value="ECO:0007669"/>
    <property type="project" value="InterPro"/>
</dbReference>
<dbReference type="PANTHER" id="PTHR46796">
    <property type="entry name" value="HTH-TYPE TRANSCRIPTIONAL ACTIVATOR RHAS-RELATED"/>
    <property type="match status" value="1"/>
</dbReference>
<dbReference type="GO" id="GO:0003700">
    <property type="term" value="F:DNA-binding transcription factor activity"/>
    <property type="evidence" value="ECO:0007669"/>
    <property type="project" value="InterPro"/>
</dbReference>
<dbReference type="InterPro" id="IPR018062">
    <property type="entry name" value="HTH_AraC-typ_CS"/>
</dbReference>
<proteinExistence type="predicted"/>
<dbReference type="AlphaFoldDB" id="A0A0K6ILT6"/>
<name>A0A0K6ILT6_9GAMM</name>
<evidence type="ECO:0000313" key="5">
    <source>
        <dbReference type="EMBL" id="CUB04056.1"/>
    </source>
</evidence>
<dbReference type="RefSeq" id="WP_055463007.1">
    <property type="nucleotide sequence ID" value="NZ_CYHG01000005.1"/>
</dbReference>
<dbReference type="Gene3D" id="1.10.10.60">
    <property type="entry name" value="Homeodomain-like"/>
    <property type="match status" value="1"/>
</dbReference>
<dbReference type="PROSITE" id="PS01124">
    <property type="entry name" value="HTH_ARAC_FAMILY_2"/>
    <property type="match status" value="1"/>
</dbReference>
<dbReference type="PROSITE" id="PS00041">
    <property type="entry name" value="HTH_ARAC_FAMILY_1"/>
    <property type="match status" value="1"/>
</dbReference>
<evidence type="ECO:0000256" key="3">
    <source>
        <dbReference type="ARBA" id="ARBA00023163"/>
    </source>
</evidence>
<organism evidence="5 6">
    <name type="scientific">Marinomonas fungiae</name>
    <dbReference type="NCBI Taxonomy" id="1137284"/>
    <lineage>
        <taxon>Bacteria</taxon>
        <taxon>Pseudomonadati</taxon>
        <taxon>Pseudomonadota</taxon>
        <taxon>Gammaproteobacteria</taxon>
        <taxon>Oceanospirillales</taxon>
        <taxon>Oceanospirillaceae</taxon>
        <taxon>Marinomonas</taxon>
    </lineage>
</organism>
<dbReference type="PANTHER" id="PTHR46796:SF6">
    <property type="entry name" value="ARAC SUBFAMILY"/>
    <property type="match status" value="1"/>
</dbReference>
<dbReference type="Pfam" id="PF12833">
    <property type="entry name" value="HTH_18"/>
    <property type="match status" value="1"/>
</dbReference>
<evidence type="ECO:0000256" key="2">
    <source>
        <dbReference type="ARBA" id="ARBA00023125"/>
    </source>
</evidence>
<dbReference type="SMART" id="SM00342">
    <property type="entry name" value="HTH_ARAC"/>
    <property type="match status" value="1"/>
</dbReference>